<dbReference type="AlphaFoldDB" id="A0AB39N6J3"/>
<proteinExistence type="predicted"/>
<gene>
    <name evidence="1" type="ORF">AB5J55_33035</name>
</gene>
<reference evidence="1" key="1">
    <citation type="submission" date="2024-07" db="EMBL/GenBank/DDBJ databases">
        <authorList>
            <person name="Yu S.T."/>
        </authorList>
    </citation>
    <scope>NUCLEOTIDE SEQUENCE</scope>
    <source>
        <strain evidence="1">R11</strain>
    </source>
</reference>
<evidence type="ECO:0008006" key="2">
    <source>
        <dbReference type="Google" id="ProtNLM"/>
    </source>
</evidence>
<organism evidence="1">
    <name type="scientific">Streptomyces sp. R11</name>
    <dbReference type="NCBI Taxonomy" id="3238625"/>
    <lineage>
        <taxon>Bacteria</taxon>
        <taxon>Bacillati</taxon>
        <taxon>Actinomycetota</taxon>
        <taxon>Actinomycetes</taxon>
        <taxon>Kitasatosporales</taxon>
        <taxon>Streptomycetaceae</taxon>
        <taxon>Streptomyces</taxon>
    </lineage>
</organism>
<name>A0AB39N6J3_9ACTN</name>
<dbReference type="RefSeq" id="WP_369274108.1">
    <property type="nucleotide sequence ID" value="NZ_CP163432.1"/>
</dbReference>
<accession>A0AB39N6J3</accession>
<sequence length="108" mass="12502">MTLIRELDAIVMDQSRLRRPDAPRVLTTAPLGALAHDFEELGDRTQALRAQRLHTALQEKAWDGVSARLNQAVWIVRTVNWRKLYRRWRRCGRSWQPPETTPCVTGKA</sequence>
<protein>
    <recommendedName>
        <fullName evidence="2">Transposase</fullName>
    </recommendedName>
</protein>
<evidence type="ECO:0000313" key="1">
    <source>
        <dbReference type="EMBL" id="XDQ14125.1"/>
    </source>
</evidence>
<dbReference type="EMBL" id="CP163432">
    <property type="protein sequence ID" value="XDQ14125.1"/>
    <property type="molecule type" value="Genomic_DNA"/>
</dbReference>